<proteinExistence type="predicted"/>
<name>A0ABX8AA80_9BRAD</name>
<dbReference type="Proteomes" id="UP000682843">
    <property type="component" value="Chromosome"/>
</dbReference>
<dbReference type="RefSeq" id="WP_211909268.1">
    <property type="nucleotide sequence ID" value="NZ_CP036498.1"/>
</dbReference>
<keyword evidence="2" id="KW-1185">Reference proteome</keyword>
<protein>
    <submittedName>
        <fullName evidence="1">Uncharacterized protein</fullName>
    </submittedName>
</protein>
<accession>A0ABX8AA80</accession>
<dbReference type="EMBL" id="CP036498">
    <property type="protein sequence ID" value="QUS40679.1"/>
    <property type="molecule type" value="Genomic_DNA"/>
</dbReference>
<evidence type="ECO:0000313" key="1">
    <source>
        <dbReference type="EMBL" id="QUS40679.1"/>
    </source>
</evidence>
<organism evidence="1 2">
    <name type="scientific">Tardiphaga alba</name>
    <dbReference type="NCBI Taxonomy" id="340268"/>
    <lineage>
        <taxon>Bacteria</taxon>
        <taxon>Pseudomonadati</taxon>
        <taxon>Pseudomonadota</taxon>
        <taxon>Alphaproteobacteria</taxon>
        <taxon>Hyphomicrobiales</taxon>
        <taxon>Nitrobacteraceae</taxon>
        <taxon>Tardiphaga</taxon>
    </lineage>
</organism>
<reference evidence="1 2" key="1">
    <citation type="submission" date="2019-02" db="EMBL/GenBank/DDBJ databases">
        <title>Emended description of the genus Rhodopseudomonas and description of Rhodopseudomonas albus sp. nov., a non-phototrophic, heavy-metal-tolerant bacterium isolated from garden soil.</title>
        <authorList>
            <person name="Bao Z."/>
            <person name="Cao W.W."/>
            <person name="Sato Y."/>
            <person name="Nishizawa T."/>
            <person name="Zhao J."/>
            <person name="Guo Y."/>
            <person name="Ohta H."/>
        </authorList>
    </citation>
    <scope>NUCLEOTIDE SEQUENCE [LARGE SCALE GENOMIC DNA]</scope>
    <source>
        <strain evidence="1 2">SK50-23</strain>
    </source>
</reference>
<gene>
    <name evidence="1" type="ORF">RPMA_18960</name>
</gene>
<evidence type="ECO:0000313" key="2">
    <source>
        <dbReference type="Proteomes" id="UP000682843"/>
    </source>
</evidence>
<sequence>MSIQDFSDNTKANIEIALDRACSLLPGEKASSHETRAYIAQQILDAAHNGHRTLTKLTEAGRQAVVDLRSAH</sequence>